<dbReference type="Pfam" id="PF05188">
    <property type="entry name" value="MutS_II"/>
    <property type="match status" value="1"/>
</dbReference>
<dbReference type="Pfam" id="PF01624">
    <property type="entry name" value="MutS_I"/>
    <property type="match status" value="1"/>
</dbReference>
<evidence type="ECO:0000256" key="1">
    <source>
        <dbReference type="ARBA" id="ARBA00006271"/>
    </source>
</evidence>
<comment type="subunit">
    <text evidence="8">Heterodimer consisting of MSH2-MSH3 (MutS beta). Forms a ternary complex with MutL alpha (MLH1-PMS1).</text>
</comment>
<dbReference type="PROSITE" id="PS00486">
    <property type="entry name" value="DNA_MISMATCH_REPAIR_2"/>
    <property type="match status" value="1"/>
</dbReference>
<dbReference type="Gene3D" id="1.10.1420.10">
    <property type="match status" value="2"/>
</dbReference>
<evidence type="ECO:0000259" key="10">
    <source>
        <dbReference type="PROSITE" id="PS00486"/>
    </source>
</evidence>
<name>A0ABP0ECD0_9ASCO</name>
<dbReference type="InterPro" id="IPR007860">
    <property type="entry name" value="DNA_mmatch_repair_MutS_con_dom"/>
</dbReference>
<dbReference type="InterPro" id="IPR027417">
    <property type="entry name" value="P-loop_NTPase"/>
</dbReference>
<proteinExistence type="inferred from homology"/>
<comment type="function">
    <text evidence="7">Component of the post-replicative DNA mismatch repair system (MMR). Heterodimerizes with MSH2 to form MutS beta, which binds to DNA mismatches thereby initiating DNA repair. MSH3 provides substrate-binding and substrate specificity to the complex. When bound, the MutS beta heterodimer bends the DNA helix and shields approximately 20 base pairs. Acts mainly to repair insertion-deletion loops (IDLs) from 2 to 13 nucleotides in size, but can also repair base-base and single insertion-deletion mismatches that occur during replication. After mismatch binding, forms a ternary complex with the MutL alpha heterodimer, which is thought to be responsible for directing the downstream MMR events, including strand discrimination, excision, and resynthesis. ATP binding and hydrolysis play a pivotal role in mismatch repair functions.</text>
</comment>
<dbReference type="InterPro" id="IPR016151">
    <property type="entry name" value="DNA_mismatch_repair_MutS_N"/>
</dbReference>
<evidence type="ECO:0000256" key="9">
    <source>
        <dbReference type="SAM" id="MobiDB-lite"/>
    </source>
</evidence>
<evidence type="ECO:0000256" key="5">
    <source>
        <dbReference type="ARBA" id="ARBA00023125"/>
    </source>
</evidence>
<reference evidence="11 12" key="1">
    <citation type="submission" date="2024-01" db="EMBL/GenBank/DDBJ databases">
        <authorList>
            <consortium name="Genoscope - CEA"/>
            <person name="William W."/>
        </authorList>
    </citation>
    <scope>NUCLEOTIDE SEQUENCE [LARGE SCALE GENOMIC DNA]</scope>
    <source>
        <strain evidence="11 12">29B2s-10</strain>
    </source>
</reference>
<dbReference type="SMART" id="SM00533">
    <property type="entry name" value="MUTSd"/>
    <property type="match status" value="1"/>
</dbReference>
<dbReference type="InterPro" id="IPR017261">
    <property type="entry name" value="DNA_mismatch_repair_MutS/MSH"/>
</dbReference>
<keyword evidence="12" id="KW-1185">Reference proteome</keyword>
<sequence>MIRSRVSTGTAEVWRRFSTSVFVQRRFVQIAATRHRAVSVIDSVVTPENTSFPTWEDRGGSTKTNSMPPLQKSIQKLREDNPNCVLLIQVGSFYELYGDQAQEYAPKLGLKVALKRTRMNDSDGISMAGFPIYQLEKYVTMLVHENEETVAIIDQIGEKKLGDSLVLRRVSRIVTPGTLIDETFLNYNKNNYLLALALPKQLAVSGEHADPDTTVGLAWADLSLGEFNIQETTLKDLMSDIARISPSEIVISKEFQQLHEVMSHDSLQELRRYFVRYHNYQGDSSLFNLATNFKIEKSSLKRRMGSLTLKQTTAMKMVLSYIAVNLPECNPVFDFPKTHWNNQALQMDPRTREALELSSRTTADGKISQTATLLSTIRKTRTQSGSRMLLQWISAPLLDIEELTKRQDFVELFQKNNILSLKIRTQLDSTGDFARSVQQLSLGSGDSLNHIMLIGEGLSQGSIIRDILYDGVPEKYSELIKTFDMKSLDGMANKIFSIVDERLRNDRDKFTDQSSNDIQTPAPKKDDQKDTRERRSFFIQKNHTEELMEAHDSLAQCFKERREIFNDFATKTSDLQLDISKKEEYLKHTDIIHFSGTAANIDAAIEALSIQPHEIQERRPRTLVVKTSAWMQVHSRIDSYISRIDSLEREIISRLRLEILEEIQTIREIGRQLDFLDVTASFAVLASEKNLVRPIFTRRNTLEVKQGRHLVVENGLESSGDLFTPNDTKLGGKTNRLWVISGPNMGGKSTFLRQNAIIVILAQIGSFVPATHCKMGIVDRIFTRIGASDDISRDLSTFMVEMVETSGILENATTKSLAIVDEIGRGTSGDEGLAIAYASLEQLLSVNKCRTLFATHYGIELDRLLTEDGKDKSAVEYFQTGVLESSENRFIADHKLRPGISERSYAIEVAKMAGFPSRAIKSAERAIGLIKKRNGL</sequence>
<dbReference type="Gene3D" id="3.30.420.110">
    <property type="entry name" value="MutS, connector domain"/>
    <property type="match status" value="1"/>
</dbReference>
<dbReference type="InterPro" id="IPR036678">
    <property type="entry name" value="MutS_con_dom_sf"/>
</dbReference>
<protein>
    <submittedName>
        <fullName evidence="11">DNA mismatch repair protein Msh1p, mitochondrial</fullName>
    </submittedName>
</protein>
<dbReference type="SMART" id="SM00534">
    <property type="entry name" value="MUTSac"/>
    <property type="match status" value="1"/>
</dbReference>
<keyword evidence="5" id="KW-0238">DNA-binding</keyword>
<feature type="compositionally biased region" description="Basic and acidic residues" evidence="9">
    <location>
        <begin position="523"/>
        <end position="532"/>
    </location>
</feature>
<feature type="region of interest" description="Disordered" evidence="9">
    <location>
        <begin position="509"/>
        <end position="532"/>
    </location>
</feature>
<evidence type="ECO:0000256" key="8">
    <source>
        <dbReference type="ARBA" id="ARBA00025902"/>
    </source>
</evidence>
<dbReference type="PANTHER" id="PTHR11361:SF34">
    <property type="entry name" value="DNA MISMATCH REPAIR PROTEIN MSH1, MITOCHONDRIAL"/>
    <property type="match status" value="1"/>
</dbReference>
<dbReference type="SUPFAM" id="SSF55271">
    <property type="entry name" value="DNA repair protein MutS, domain I"/>
    <property type="match status" value="1"/>
</dbReference>
<evidence type="ECO:0000313" key="12">
    <source>
        <dbReference type="Proteomes" id="UP001497600"/>
    </source>
</evidence>
<comment type="similarity">
    <text evidence="1">Belongs to the DNA mismatch repair MutS family.</text>
</comment>
<keyword evidence="4" id="KW-0067">ATP-binding</keyword>
<gene>
    <name evidence="11" type="primary">MSH1</name>
    <name evidence="11" type="ORF">CAAN4_C05666</name>
</gene>
<dbReference type="SUPFAM" id="SSF48334">
    <property type="entry name" value="DNA repair protein MutS, domain III"/>
    <property type="match status" value="1"/>
</dbReference>
<dbReference type="SUPFAM" id="SSF52540">
    <property type="entry name" value="P-loop containing nucleoside triphosphate hydrolases"/>
    <property type="match status" value="1"/>
</dbReference>
<evidence type="ECO:0000256" key="2">
    <source>
        <dbReference type="ARBA" id="ARBA00022741"/>
    </source>
</evidence>
<evidence type="ECO:0000256" key="3">
    <source>
        <dbReference type="ARBA" id="ARBA00022763"/>
    </source>
</evidence>
<keyword evidence="3" id="KW-0227">DNA damage</keyword>
<dbReference type="Pfam" id="PF00488">
    <property type="entry name" value="MutS_V"/>
    <property type="match status" value="1"/>
</dbReference>
<dbReference type="InterPro" id="IPR007696">
    <property type="entry name" value="DNA_mismatch_repair_MutS_core"/>
</dbReference>
<dbReference type="SUPFAM" id="SSF53150">
    <property type="entry name" value="DNA repair protein MutS, domain II"/>
    <property type="match status" value="1"/>
</dbReference>
<evidence type="ECO:0000256" key="4">
    <source>
        <dbReference type="ARBA" id="ARBA00022840"/>
    </source>
</evidence>
<dbReference type="InterPro" id="IPR036187">
    <property type="entry name" value="DNA_mismatch_repair_MutS_sf"/>
</dbReference>
<evidence type="ECO:0000256" key="7">
    <source>
        <dbReference type="ARBA" id="ARBA00025373"/>
    </source>
</evidence>
<organism evidence="11 12">
    <name type="scientific">[Candida] anglica</name>
    <dbReference type="NCBI Taxonomy" id="148631"/>
    <lineage>
        <taxon>Eukaryota</taxon>
        <taxon>Fungi</taxon>
        <taxon>Dikarya</taxon>
        <taxon>Ascomycota</taxon>
        <taxon>Saccharomycotina</taxon>
        <taxon>Pichiomycetes</taxon>
        <taxon>Debaryomycetaceae</taxon>
        <taxon>Kurtzmaniella</taxon>
    </lineage>
</organism>
<dbReference type="PANTHER" id="PTHR11361">
    <property type="entry name" value="DNA MISMATCH REPAIR PROTEIN MUTS FAMILY MEMBER"/>
    <property type="match status" value="1"/>
</dbReference>
<keyword evidence="2" id="KW-0547">Nucleotide-binding</keyword>
<evidence type="ECO:0000256" key="6">
    <source>
        <dbReference type="ARBA" id="ARBA00023204"/>
    </source>
</evidence>
<dbReference type="InterPro" id="IPR000432">
    <property type="entry name" value="DNA_mismatch_repair_MutS_C"/>
</dbReference>
<feature type="domain" description="DNA mismatch repair proteins mutS family" evidence="10">
    <location>
        <begin position="816"/>
        <end position="832"/>
    </location>
</feature>
<dbReference type="PIRSF" id="PIRSF037677">
    <property type="entry name" value="DNA_mis_repair_Msh6"/>
    <property type="match status" value="1"/>
</dbReference>
<dbReference type="InterPro" id="IPR045076">
    <property type="entry name" value="MutS"/>
</dbReference>
<dbReference type="Pfam" id="PF05192">
    <property type="entry name" value="MutS_III"/>
    <property type="match status" value="1"/>
</dbReference>
<accession>A0ABP0ECD0</accession>
<keyword evidence="6" id="KW-0234">DNA repair</keyword>
<evidence type="ECO:0000313" key="11">
    <source>
        <dbReference type="EMBL" id="CAK7900086.1"/>
    </source>
</evidence>
<dbReference type="Gene3D" id="3.40.1170.10">
    <property type="entry name" value="DNA repair protein MutS, domain I"/>
    <property type="match status" value="1"/>
</dbReference>
<dbReference type="InterPro" id="IPR007695">
    <property type="entry name" value="DNA_mismatch_repair_MutS-lik_N"/>
</dbReference>
<dbReference type="Gene3D" id="3.40.50.300">
    <property type="entry name" value="P-loop containing nucleotide triphosphate hydrolases"/>
    <property type="match status" value="1"/>
</dbReference>
<dbReference type="Proteomes" id="UP001497600">
    <property type="component" value="Chromosome C"/>
</dbReference>
<dbReference type="EMBL" id="OZ004255">
    <property type="protein sequence ID" value="CAK7900086.1"/>
    <property type="molecule type" value="Genomic_DNA"/>
</dbReference>